<proteinExistence type="predicted"/>
<evidence type="ECO:0000313" key="2">
    <source>
        <dbReference type="Proteomes" id="UP000830395"/>
    </source>
</evidence>
<evidence type="ECO:0000313" key="1">
    <source>
        <dbReference type="EMBL" id="MCJ8728265.1"/>
    </source>
</evidence>
<comment type="caution">
    <text evidence="1">The sequence shown here is derived from an EMBL/GenBank/DDBJ whole genome shotgun (WGS) entry which is preliminary data.</text>
</comment>
<dbReference type="EMBL" id="CM040975">
    <property type="protein sequence ID" value="MCJ8728265.1"/>
    <property type="molecule type" value="Genomic_DNA"/>
</dbReference>
<keyword evidence="2" id="KW-1185">Reference proteome</keyword>
<reference evidence="1" key="1">
    <citation type="submission" date="2020-02" db="EMBL/GenBank/DDBJ databases">
        <title>Genome sequencing of the panga catfish, Pangasius djambal.</title>
        <authorList>
            <person name="Wen M."/>
            <person name="Zahm M."/>
            <person name="Roques C."/>
            <person name="Cabau C."/>
            <person name="Klopp C."/>
            <person name="Donnadieu C."/>
            <person name="Jouanno E."/>
            <person name="Avarre J.-C."/>
            <person name="Campet M."/>
            <person name="Ha T."/>
            <person name="Dugue R."/>
            <person name="Lampietro C."/>
            <person name="Louis A."/>
            <person name="Herpin A."/>
            <person name="Echchiki A."/>
            <person name="Berthelot C."/>
            <person name="Parey E."/>
            <person name="Roest-Crollius H."/>
            <person name="Braasch I."/>
            <person name="Postlethwait J.H."/>
            <person name="Bobe J."/>
            <person name="Montfort J."/>
            <person name="Bouchez O."/>
            <person name="Begum T."/>
            <person name="Schartl M."/>
            <person name="Gustiano R."/>
            <person name="Guiguen Y."/>
        </authorList>
    </citation>
    <scope>NUCLEOTIDE SEQUENCE</scope>
    <source>
        <strain evidence="1">Pdj_M5554</strain>
    </source>
</reference>
<organism evidence="1 2">
    <name type="scientific">Pangasius djambal</name>
    <dbReference type="NCBI Taxonomy" id="1691987"/>
    <lineage>
        <taxon>Eukaryota</taxon>
        <taxon>Metazoa</taxon>
        <taxon>Chordata</taxon>
        <taxon>Craniata</taxon>
        <taxon>Vertebrata</taxon>
        <taxon>Euteleostomi</taxon>
        <taxon>Actinopterygii</taxon>
        <taxon>Neopterygii</taxon>
        <taxon>Teleostei</taxon>
        <taxon>Ostariophysi</taxon>
        <taxon>Siluriformes</taxon>
        <taxon>Pangasiidae</taxon>
        <taxon>Pangasius</taxon>
    </lineage>
</organism>
<accession>A0ACC5XY19</accession>
<gene>
    <name evidence="1" type="ORF">PDJAM_G00002420</name>
</gene>
<feature type="non-terminal residue" evidence="1">
    <location>
        <position position="166"/>
    </location>
</feature>
<sequence length="166" mass="18749">MDKFDTSTTFDYEDDNSSMTYVPPCDLTDITKFSTHLLPPLYIVIFIISVLGNGLVLSILFKFEKLNTVTNIFLINLVASDLFFSLGLPFQAVYHSSEWQFGQVGCKLMNGTYHLGFYSSVLFLTLMSFDRYLAVVHAIAAEKWRKSCYAYVSATVVWIVCGLTSL</sequence>
<protein>
    <submittedName>
        <fullName evidence="1">Uncharacterized protein</fullName>
    </submittedName>
</protein>
<dbReference type="Proteomes" id="UP000830395">
    <property type="component" value="Chromosome 1"/>
</dbReference>
<name>A0ACC5XY19_9TELE</name>